<feature type="non-terminal residue" evidence="2">
    <location>
        <position position="103"/>
    </location>
</feature>
<evidence type="ECO:0000313" key="2">
    <source>
        <dbReference type="EMBL" id="KAH9327508.1"/>
    </source>
</evidence>
<organism evidence="2 3">
    <name type="scientific">Taxus chinensis</name>
    <name type="common">Chinese yew</name>
    <name type="synonym">Taxus wallichiana var. chinensis</name>
    <dbReference type="NCBI Taxonomy" id="29808"/>
    <lineage>
        <taxon>Eukaryota</taxon>
        <taxon>Viridiplantae</taxon>
        <taxon>Streptophyta</taxon>
        <taxon>Embryophyta</taxon>
        <taxon>Tracheophyta</taxon>
        <taxon>Spermatophyta</taxon>
        <taxon>Pinopsida</taxon>
        <taxon>Pinidae</taxon>
        <taxon>Conifers II</taxon>
        <taxon>Cupressales</taxon>
        <taxon>Taxaceae</taxon>
        <taxon>Taxus</taxon>
    </lineage>
</organism>
<evidence type="ECO:0000256" key="1">
    <source>
        <dbReference type="SAM" id="MobiDB-lite"/>
    </source>
</evidence>
<dbReference type="Proteomes" id="UP000824469">
    <property type="component" value="Unassembled WGS sequence"/>
</dbReference>
<name>A0AA38GSJ0_TAXCH</name>
<comment type="caution">
    <text evidence="2">The sequence shown here is derived from an EMBL/GenBank/DDBJ whole genome shotgun (WGS) entry which is preliminary data.</text>
</comment>
<protein>
    <submittedName>
        <fullName evidence="2">Uncharacterized protein</fullName>
    </submittedName>
</protein>
<proteinExistence type="predicted"/>
<accession>A0AA38GSJ0</accession>
<dbReference type="EMBL" id="JAHRHJ020000002">
    <property type="protein sequence ID" value="KAH9327508.1"/>
    <property type="molecule type" value="Genomic_DNA"/>
</dbReference>
<sequence>MMLPRIDPPASYDLVLMSHSTGDAGSIQTASTVLRPSELTVRGRLGRGRTVYRGPSEKSDYGFQHCNISTLGKLLRIESPLRGGEQLGLPSSSNLGILAPNPP</sequence>
<reference evidence="2 3" key="1">
    <citation type="journal article" date="2021" name="Nat. Plants">
        <title>The Taxus genome provides insights into paclitaxel biosynthesis.</title>
        <authorList>
            <person name="Xiong X."/>
            <person name="Gou J."/>
            <person name="Liao Q."/>
            <person name="Li Y."/>
            <person name="Zhou Q."/>
            <person name="Bi G."/>
            <person name="Li C."/>
            <person name="Du R."/>
            <person name="Wang X."/>
            <person name="Sun T."/>
            <person name="Guo L."/>
            <person name="Liang H."/>
            <person name="Lu P."/>
            <person name="Wu Y."/>
            <person name="Zhang Z."/>
            <person name="Ro D.K."/>
            <person name="Shang Y."/>
            <person name="Huang S."/>
            <person name="Yan J."/>
        </authorList>
    </citation>
    <scope>NUCLEOTIDE SEQUENCE [LARGE SCALE GENOMIC DNA]</scope>
    <source>
        <strain evidence="2">Ta-2019</strain>
    </source>
</reference>
<gene>
    <name evidence="2" type="ORF">KI387_007686</name>
</gene>
<dbReference type="AlphaFoldDB" id="A0AA38GSJ0"/>
<keyword evidence="3" id="KW-1185">Reference proteome</keyword>
<feature type="region of interest" description="Disordered" evidence="1">
    <location>
        <begin position="84"/>
        <end position="103"/>
    </location>
</feature>
<evidence type="ECO:0000313" key="3">
    <source>
        <dbReference type="Proteomes" id="UP000824469"/>
    </source>
</evidence>